<accession>A0ACC2IK24</accession>
<evidence type="ECO:0000313" key="2">
    <source>
        <dbReference type="Proteomes" id="UP001153331"/>
    </source>
</evidence>
<dbReference type="EMBL" id="JAPHNI010000138">
    <property type="protein sequence ID" value="KAJ8115484.1"/>
    <property type="molecule type" value="Genomic_DNA"/>
</dbReference>
<organism evidence="1 2">
    <name type="scientific">Boeremia exigua</name>
    <dbReference type="NCBI Taxonomy" id="749465"/>
    <lineage>
        <taxon>Eukaryota</taxon>
        <taxon>Fungi</taxon>
        <taxon>Dikarya</taxon>
        <taxon>Ascomycota</taxon>
        <taxon>Pezizomycotina</taxon>
        <taxon>Dothideomycetes</taxon>
        <taxon>Pleosporomycetidae</taxon>
        <taxon>Pleosporales</taxon>
        <taxon>Pleosporineae</taxon>
        <taxon>Didymellaceae</taxon>
        <taxon>Boeremia</taxon>
    </lineage>
</organism>
<proteinExistence type="predicted"/>
<reference evidence="1" key="1">
    <citation type="submission" date="2022-11" db="EMBL/GenBank/DDBJ databases">
        <title>Genome Sequence of Boeremia exigua.</title>
        <authorList>
            <person name="Buettner E."/>
        </authorList>
    </citation>
    <scope>NUCLEOTIDE SEQUENCE</scope>
    <source>
        <strain evidence="1">CU02</strain>
    </source>
</reference>
<evidence type="ECO:0000313" key="1">
    <source>
        <dbReference type="EMBL" id="KAJ8115484.1"/>
    </source>
</evidence>
<dbReference type="Proteomes" id="UP001153331">
    <property type="component" value="Unassembled WGS sequence"/>
</dbReference>
<name>A0ACC2IK24_9PLEO</name>
<protein>
    <submittedName>
        <fullName evidence="1">Uncharacterized protein</fullName>
    </submittedName>
</protein>
<keyword evidence="2" id="KW-1185">Reference proteome</keyword>
<gene>
    <name evidence="1" type="ORF">OPT61_g2891</name>
</gene>
<sequence>MLSTSMLLAGSLANTVHPNVHAVADLVARAIDPATMDPTKLSVLSVLKTAIPTPTGTDIVLPTGDAAPQWYKDLPADVMVLLAQMYPAAPTTAATTSETTTVPSSVGSSAMQETAGVSVSQTTLTVTLELGPTPTAALNNTLSTGSSGGTSANNTISTALPSSTQSAISTGAKTTVGAGKWSVVMGLGVAAVFCLFA</sequence>
<comment type="caution">
    <text evidence="1">The sequence shown here is derived from an EMBL/GenBank/DDBJ whole genome shotgun (WGS) entry which is preliminary data.</text>
</comment>